<evidence type="ECO:0000313" key="4">
    <source>
        <dbReference type="EnsemblMetazoa" id="CapteP225889"/>
    </source>
</evidence>
<dbReference type="GO" id="GO:0005737">
    <property type="term" value="C:cytoplasm"/>
    <property type="evidence" value="ECO:0007669"/>
    <property type="project" value="TreeGrafter"/>
</dbReference>
<dbReference type="AlphaFoldDB" id="R7V8F6"/>
<evidence type="ECO:0000313" key="5">
    <source>
        <dbReference type="Proteomes" id="UP000014760"/>
    </source>
</evidence>
<reference evidence="4" key="3">
    <citation type="submission" date="2015-06" db="UniProtKB">
        <authorList>
            <consortium name="EnsemblMetazoa"/>
        </authorList>
    </citation>
    <scope>IDENTIFICATION</scope>
</reference>
<keyword evidence="2" id="KW-0175">Coiled coil</keyword>
<gene>
    <name evidence="3" type="ORF">CAPTEDRAFT_225889</name>
</gene>
<protein>
    <submittedName>
        <fullName evidence="3 4">Uncharacterized protein</fullName>
    </submittedName>
</protein>
<sequence length="340" mass="38958">MKQTMSFDAEESSAPTLEVESSVGFHYRIEEELEKVNIAVEEINHCSRVAHETRALFNDLFKQAKDRLDKIYSTNRKNIEIARPFYEAKEEAIKAKDDFILAAAKYRSSCVHFEEVRENADTAEKAFLQSFQISDKEREGRGQDPEVLINLNKANEKVFEASRLKSEALLEQQQKMETLSNADHKVALLAKDIGKSITRAKLYFESRDSFQQMVDLEMEKVRESVSQLEDSKSRYRATFSRIHVISAEFEQRLGSMTSDLSKFEEVDDIEDLTADYLIEANIEESIMRTLSPDAVSTNSTISSEMEAFENVTKFDELSLEPNEGEDPEIASCSLSFEWMN</sequence>
<dbReference type="OMA" id="DINSYEM"/>
<proteinExistence type="inferred from homology"/>
<dbReference type="PANTHER" id="PTHR19423">
    <property type="entry name" value="SH3 DOMAIN-BINDING PROTEIN 5"/>
    <property type="match status" value="1"/>
</dbReference>
<dbReference type="EMBL" id="AMQN01004704">
    <property type="status" value="NOT_ANNOTATED_CDS"/>
    <property type="molecule type" value="Genomic_DNA"/>
</dbReference>
<dbReference type="GO" id="GO:0035556">
    <property type="term" value="P:intracellular signal transduction"/>
    <property type="evidence" value="ECO:0007669"/>
    <property type="project" value="InterPro"/>
</dbReference>
<reference evidence="3 5" key="2">
    <citation type="journal article" date="2013" name="Nature">
        <title>Insights into bilaterian evolution from three spiralian genomes.</title>
        <authorList>
            <person name="Simakov O."/>
            <person name="Marletaz F."/>
            <person name="Cho S.J."/>
            <person name="Edsinger-Gonzales E."/>
            <person name="Havlak P."/>
            <person name="Hellsten U."/>
            <person name="Kuo D.H."/>
            <person name="Larsson T."/>
            <person name="Lv J."/>
            <person name="Arendt D."/>
            <person name="Savage R."/>
            <person name="Osoegawa K."/>
            <person name="de Jong P."/>
            <person name="Grimwood J."/>
            <person name="Chapman J.A."/>
            <person name="Shapiro H."/>
            <person name="Aerts A."/>
            <person name="Otillar R.P."/>
            <person name="Terry A.Y."/>
            <person name="Boore J.L."/>
            <person name="Grigoriev I.V."/>
            <person name="Lindberg D.R."/>
            <person name="Seaver E.C."/>
            <person name="Weisblat D.A."/>
            <person name="Putnam N.H."/>
            <person name="Rokhsar D.S."/>
        </authorList>
    </citation>
    <scope>NUCLEOTIDE SEQUENCE</scope>
    <source>
        <strain evidence="3 5">I ESC-2004</strain>
    </source>
</reference>
<dbReference type="GO" id="GO:0004860">
    <property type="term" value="F:protein kinase inhibitor activity"/>
    <property type="evidence" value="ECO:0007669"/>
    <property type="project" value="TreeGrafter"/>
</dbReference>
<keyword evidence="5" id="KW-1185">Reference proteome</keyword>
<dbReference type="PANTHER" id="PTHR19423:SF1">
    <property type="entry name" value="SH3 DOMAIN-BINDING PROTEIN 5"/>
    <property type="match status" value="1"/>
</dbReference>
<dbReference type="InterPro" id="IPR007940">
    <property type="entry name" value="SH3BP5"/>
</dbReference>
<dbReference type="OrthoDB" id="446789at2759"/>
<reference evidence="5" key="1">
    <citation type="submission" date="2012-12" db="EMBL/GenBank/DDBJ databases">
        <authorList>
            <person name="Hellsten U."/>
            <person name="Grimwood J."/>
            <person name="Chapman J.A."/>
            <person name="Shapiro H."/>
            <person name="Aerts A."/>
            <person name="Otillar R.P."/>
            <person name="Terry A.Y."/>
            <person name="Boore J.L."/>
            <person name="Simakov O."/>
            <person name="Marletaz F."/>
            <person name="Cho S.-J."/>
            <person name="Edsinger-Gonzales E."/>
            <person name="Havlak P."/>
            <person name="Kuo D.-H."/>
            <person name="Larsson T."/>
            <person name="Lv J."/>
            <person name="Arendt D."/>
            <person name="Savage R."/>
            <person name="Osoegawa K."/>
            <person name="de Jong P."/>
            <person name="Lindberg D.R."/>
            <person name="Seaver E.C."/>
            <person name="Weisblat D.A."/>
            <person name="Putnam N.H."/>
            <person name="Grigoriev I.V."/>
            <person name="Rokhsar D.S."/>
        </authorList>
    </citation>
    <scope>NUCLEOTIDE SEQUENCE</scope>
    <source>
        <strain evidence="5">I ESC-2004</strain>
    </source>
</reference>
<accession>R7V8F6</accession>
<dbReference type="Proteomes" id="UP000014760">
    <property type="component" value="Unassembled WGS sequence"/>
</dbReference>
<evidence type="ECO:0000313" key="3">
    <source>
        <dbReference type="EMBL" id="ELU14834.1"/>
    </source>
</evidence>
<dbReference type="EMBL" id="KB294243">
    <property type="protein sequence ID" value="ELU14834.1"/>
    <property type="molecule type" value="Genomic_DNA"/>
</dbReference>
<evidence type="ECO:0000256" key="1">
    <source>
        <dbReference type="ARBA" id="ARBA00007796"/>
    </source>
</evidence>
<name>R7V8F6_CAPTE</name>
<organism evidence="3">
    <name type="scientific">Capitella teleta</name>
    <name type="common">Polychaete worm</name>
    <dbReference type="NCBI Taxonomy" id="283909"/>
    <lineage>
        <taxon>Eukaryota</taxon>
        <taxon>Metazoa</taxon>
        <taxon>Spiralia</taxon>
        <taxon>Lophotrochozoa</taxon>
        <taxon>Annelida</taxon>
        <taxon>Polychaeta</taxon>
        <taxon>Sedentaria</taxon>
        <taxon>Scolecida</taxon>
        <taxon>Capitellidae</taxon>
        <taxon>Capitella</taxon>
    </lineage>
</organism>
<dbReference type="STRING" id="283909.R7V8F6"/>
<dbReference type="HOGENOM" id="CLU_816950_0_0_1"/>
<evidence type="ECO:0000256" key="2">
    <source>
        <dbReference type="ARBA" id="ARBA00023054"/>
    </source>
</evidence>
<comment type="similarity">
    <text evidence="1">Belongs to the SH3BP5 family.</text>
</comment>
<dbReference type="Pfam" id="PF05276">
    <property type="entry name" value="SH3BP5"/>
    <property type="match status" value="1"/>
</dbReference>
<dbReference type="EnsemblMetazoa" id="CapteT225889">
    <property type="protein sequence ID" value="CapteP225889"/>
    <property type="gene ID" value="CapteG225889"/>
</dbReference>